<keyword evidence="4" id="KW-0547">Nucleotide-binding</keyword>
<evidence type="ECO:0000256" key="3">
    <source>
        <dbReference type="ARBA" id="ARBA00022448"/>
    </source>
</evidence>
<evidence type="ECO:0000313" key="9">
    <source>
        <dbReference type="Proteomes" id="UP000328092"/>
    </source>
</evidence>
<evidence type="ECO:0000256" key="2">
    <source>
        <dbReference type="ARBA" id="ARBA00005417"/>
    </source>
</evidence>
<comment type="similarity">
    <text evidence="2">Belongs to the ABC transporter superfamily.</text>
</comment>
<feature type="domain" description="ABC transporter" evidence="7">
    <location>
        <begin position="4"/>
        <end position="234"/>
    </location>
</feature>
<keyword evidence="3" id="KW-0813">Transport</keyword>
<keyword evidence="8" id="KW-0378">Hydrolase</keyword>
<dbReference type="InterPro" id="IPR050093">
    <property type="entry name" value="ABC_SmlMolc_Importer"/>
</dbReference>
<gene>
    <name evidence="8" type="primary">ugpC_5</name>
    <name evidence="8" type="ORF">CI1B_71510</name>
</gene>
<evidence type="ECO:0000256" key="4">
    <source>
        <dbReference type="ARBA" id="ARBA00022741"/>
    </source>
</evidence>
<dbReference type="GO" id="GO:0016887">
    <property type="term" value="F:ATP hydrolysis activity"/>
    <property type="evidence" value="ECO:0007669"/>
    <property type="project" value="InterPro"/>
</dbReference>
<reference evidence="8" key="1">
    <citation type="submission" date="2019-02" db="EMBL/GenBank/DDBJ databases">
        <authorList>
            <person name="Pothier F.J."/>
        </authorList>
    </citation>
    <scope>NUCLEOTIDE SEQUENCE</scope>
    <source>
        <strain evidence="8">CI-1B</strain>
    </source>
</reference>
<organism evidence="8 9">
    <name type="scientific">Bradyrhizobium ivorense</name>
    <dbReference type="NCBI Taxonomy" id="2511166"/>
    <lineage>
        <taxon>Bacteria</taxon>
        <taxon>Pseudomonadati</taxon>
        <taxon>Pseudomonadota</taxon>
        <taxon>Alphaproteobacteria</taxon>
        <taxon>Hyphomicrobiales</taxon>
        <taxon>Nitrobacteraceae</taxon>
        <taxon>Bradyrhizobium</taxon>
    </lineage>
</organism>
<dbReference type="Gene3D" id="2.40.50.100">
    <property type="match status" value="1"/>
</dbReference>
<dbReference type="SUPFAM" id="SSF52540">
    <property type="entry name" value="P-loop containing nucleoside triphosphate hydrolases"/>
    <property type="match status" value="1"/>
</dbReference>
<name>A0A508TUQ1_9BRAD</name>
<sequence length="354" mass="38631">MASLMIESLTKRFGSSIAVDGLDLKVREGELVALLGPSGCGKTTTLRMVAGFLPPTSGRVLFDTEDVTRLPAHKRATGMVFQSYALFPHMTAAQNVGFGLEMRGLGGAERQTKVEEALRLVRLSHLGGRLPRELSGGQQQRVALARALVINPKLFLLDEPLSNLDAKLRAEVRVEIRALQQRLGLTTLLVTHDREEALTMADRLVVMEGGRVRQIGSPRELYDAPQDAFVADFVGRCNILSGRRENETGFRTESGLVLPVDTAPNERDNANAFALRPERIAIQPGANGDLNGAVEAVTYLGSQTEYHVRIGREVFVVIQQTPGADEPLAALKPQDQVSLAWDRKAPRLVPQTSL</sequence>
<dbReference type="SUPFAM" id="SSF50331">
    <property type="entry name" value="MOP-like"/>
    <property type="match status" value="1"/>
</dbReference>
<dbReference type="GO" id="GO:0140359">
    <property type="term" value="F:ABC-type transporter activity"/>
    <property type="evidence" value="ECO:0007669"/>
    <property type="project" value="UniProtKB-ARBA"/>
</dbReference>
<evidence type="ECO:0000256" key="5">
    <source>
        <dbReference type="ARBA" id="ARBA00022840"/>
    </source>
</evidence>
<dbReference type="Proteomes" id="UP000328092">
    <property type="component" value="Unassembled WGS sequence"/>
</dbReference>
<dbReference type="AlphaFoldDB" id="A0A508TUQ1"/>
<dbReference type="GO" id="GO:0005524">
    <property type="term" value="F:ATP binding"/>
    <property type="evidence" value="ECO:0007669"/>
    <property type="project" value="UniProtKB-KW"/>
</dbReference>
<dbReference type="PANTHER" id="PTHR42781:SF4">
    <property type="entry name" value="SPERMIDINE_PUTRESCINE IMPORT ATP-BINDING PROTEIN POTA"/>
    <property type="match status" value="1"/>
</dbReference>
<comment type="caution">
    <text evidence="8">The sequence shown here is derived from an EMBL/GenBank/DDBJ whole genome shotgun (WGS) entry which is preliminary data.</text>
</comment>
<dbReference type="InterPro" id="IPR013611">
    <property type="entry name" value="Transp-assoc_OB_typ2"/>
</dbReference>
<dbReference type="Pfam" id="PF00005">
    <property type="entry name" value="ABC_tran"/>
    <property type="match status" value="1"/>
</dbReference>
<keyword evidence="5 8" id="KW-0067">ATP-binding</keyword>
<proteinExistence type="inferred from homology"/>
<dbReference type="RefSeq" id="WP_172628322.1">
    <property type="nucleotide sequence ID" value="NZ_CAADFC020000029.1"/>
</dbReference>
<dbReference type="SMART" id="SM00382">
    <property type="entry name" value="AAA"/>
    <property type="match status" value="1"/>
</dbReference>
<accession>A0A508TUQ1</accession>
<dbReference type="InterPro" id="IPR027417">
    <property type="entry name" value="P-loop_NTPase"/>
</dbReference>
<dbReference type="Pfam" id="PF08402">
    <property type="entry name" value="TOBE_2"/>
    <property type="match status" value="1"/>
</dbReference>
<keyword evidence="9" id="KW-1185">Reference proteome</keyword>
<evidence type="ECO:0000256" key="6">
    <source>
        <dbReference type="ARBA" id="ARBA00024722"/>
    </source>
</evidence>
<comment type="function">
    <text evidence="6">Involved in beta-(1--&gt;2)glucan export. Transmembrane domains (TMD) form a pore in the inner membrane and the ATP-binding domain (NBD) is responsible for energy generation.</text>
</comment>
<dbReference type="InterPro" id="IPR003439">
    <property type="entry name" value="ABC_transporter-like_ATP-bd"/>
</dbReference>
<dbReference type="EC" id="3.6.3.20" evidence="8"/>
<evidence type="ECO:0000256" key="1">
    <source>
        <dbReference type="ARBA" id="ARBA00004417"/>
    </source>
</evidence>
<dbReference type="PROSITE" id="PS00211">
    <property type="entry name" value="ABC_TRANSPORTER_1"/>
    <property type="match status" value="1"/>
</dbReference>
<dbReference type="GO" id="GO:0043190">
    <property type="term" value="C:ATP-binding cassette (ABC) transporter complex"/>
    <property type="evidence" value="ECO:0007669"/>
    <property type="project" value="InterPro"/>
</dbReference>
<dbReference type="InterPro" id="IPR008995">
    <property type="entry name" value="Mo/tungstate-bd_C_term_dom"/>
</dbReference>
<evidence type="ECO:0000259" key="7">
    <source>
        <dbReference type="PROSITE" id="PS50893"/>
    </source>
</evidence>
<dbReference type="Gene3D" id="3.40.50.300">
    <property type="entry name" value="P-loop containing nucleotide triphosphate hydrolases"/>
    <property type="match status" value="1"/>
</dbReference>
<dbReference type="InterPro" id="IPR017871">
    <property type="entry name" value="ABC_transporter-like_CS"/>
</dbReference>
<dbReference type="EMBL" id="CAADFC020000029">
    <property type="protein sequence ID" value="VIO77968.1"/>
    <property type="molecule type" value="Genomic_DNA"/>
</dbReference>
<protein>
    <submittedName>
        <fullName evidence="8">Sn-glycerol-3-phosphate import ATP-binding protein UgpC</fullName>
        <ecNumber evidence="8">3.6.3.20</ecNumber>
    </submittedName>
</protein>
<dbReference type="InterPro" id="IPR003593">
    <property type="entry name" value="AAA+_ATPase"/>
</dbReference>
<dbReference type="FunFam" id="3.40.50.300:FF:000042">
    <property type="entry name" value="Maltose/maltodextrin ABC transporter, ATP-binding protein"/>
    <property type="match status" value="1"/>
</dbReference>
<dbReference type="PANTHER" id="PTHR42781">
    <property type="entry name" value="SPERMIDINE/PUTRESCINE IMPORT ATP-BINDING PROTEIN POTA"/>
    <property type="match status" value="1"/>
</dbReference>
<comment type="subcellular location">
    <subcellularLocation>
        <location evidence="1">Cell inner membrane</location>
        <topology evidence="1">Peripheral membrane protein</topology>
    </subcellularLocation>
</comment>
<dbReference type="PROSITE" id="PS50893">
    <property type="entry name" value="ABC_TRANSPORTER_2"/>
    <property type="match status" value="1"/>
</dbReference>
<evidence type="ECO:0000313" key="8">
    <source>
        <dbReference type="EMBL" id="VIO77968.1"/>
    </source>
</evidence>